<dbReference type="EMBL" id="SRMA01025988">
    <property type="protein sequence ID" value="TRY89307.1"/>
    <property type="molecule type" value="Genomic_DNA"/>
</dbReference>
<name>A0A553QHC1_9TELE</name>
<reference evidence="3 4" key="1">
    <citation type="journal article" date="2019" name="Sci. Data">
        <title>Hybrid genome assembly and annotation of Danionella translucida.</title>
        <authorList>
            <person name="Kadobianskyi M."/>
            <person name="Schulze L."/>
            <person name="Schuelke M."/>
            <person name="Judkewitz B."/>
        </authorList>
    </citation>
    <scope>NUCLEOTIDE SEQUENCE [LARGE SCALE GENOMIC DNA]</scope>
    <source>
        <strain evidence="3 4">Bolton</strain>
    </source>
</reference>
<protein>
    <recommendedName>
        <fullName evidence="2">Disks large homologue 1 N-terminal PEST domain-containing protein</fullName>
    </recommendedName>
</protein>
<dbReference type="InterPro" id="IPR019590">
    <property type="entry name" value="DLG1_PEST_dom"/>
</dbReference>
<evidence type="ECO:0000313" key="3">
    <source>
        <dbReference type="EMBL" id="TRY89307.1"/>
    </source>
</evidence>
<evidence type="ECO:0000313" key="4">
    <source>
        <dbReference type="Proteomes" id="UP000316079"/>
    </source>
</evidence>
<evidence type="ECO:0000256" key="1">
    <source>
        <dbReference type="SAM" id="MobiDB-lite"/>
    </source>
</evidence>
<gene>
    <name evidence="3" type="ORF">DNTS_003475</name>
</gene>
<evidence type="ECO:0000259" key="2">
    <source>
        <dbReference type="Pfam" id="PF10608"/>
    </source>
</evidence>
<feature type="region of interest" description="Disordered" evidence="1">
    <location>
        <begin position="207"/>
        <end position="240"/>
    </location>
</feature>
<keyword evidence="4" id="KW-1185">Reference proteome</keyword>
<feature type="compositionally biased region" description="Polar residues" evidence="1">
    <location>
        <begin position="227"/>
        <end position="240"/>
    </location>
</feature>
<dbReference type="AlphaFoldDB" id="A0A553QHC1"/>
<comment type="caution">
    <text evidence="3">The sequence shown here is derived from an EMBL/GenBank/DDBJ whole genome shotgun (WGS) entry which is preliminary data.</text>
</comment>
<feature type="non-terminal residue" evidence="3">
    <location>
        <position position="240"/>
    </location>
</feature>
<dbReference type="Pfam" id="PF10608">
    <property type="entry name" value="MAGUK_N_PEST"/>
    <property type="match status" value="1"/>
</dbReference>
<proteinExistence type="predicted"/>
<organism evidence="3 4">
    <name type="scientific">Danionella cerebrum</name>
    <dbReference type="NCBI Taxonomy" id="2873325"/>
    <lineage>
        <taxon>Eukaryota</taxon>
        <taxon>Metazoa</taxon>
        <taxon>Chordata</taxon>
        <taxon>Craniata</taxon>
        <taxon>Vertebrata</taxon>
        <taxon>Euteleostomi</taxon>
        <taxon>Actinopterygii</taxon>
        <taxon>Neopterygii</taxon>
        <taxon>Teleostei</taxon>
        <taxon>Ostariophysi</taxon>
        <taxon>Cypriniformes</taxon>
        <taxon>Danionidae</taxon>
        <taxon>Danioninae</taxon>
        <taxon>Danionella</taxon>
    </lineage>
</organism>
<feature type="domain" description="Disks large homologue 1 N-terminal PEST" evidence="2">
    <location>
        <begin position="153"/>
        <end position="238"/>
    </location>
</feature>
<accession>A0A553QHC1</accession>
<sequence length="240" mass="26908">MRVSEAERERETERERRRSPGLQLPVLFDWIAMNTYCNNHEYCCGSYMDCRKRLMEVANCNNPRMQQRVGPMHGTLNHSQRQLMKQPLFHHHFHHHLHQQQPALLLQPSYLSEPSPTNFHQAPLESSSVPYYSSCTLPASSKSRGKFTNLRDSVKKSPTKSTAKVRASSSALWLSNSWAGFTLEKQADVIPPSAPIIPVIPISPVPAESPAIPEPTSQASPAPVVVNTESLDSSPYVSLN</sequence>
<dbReference type="Proteomes" id="UP000316079">
    <property type="component" value="Unassembled WGS sequence"/>
</dbReference>